<name>A0A2P2PVI3_RHIMU</name>
<reference evidence="1" key="1">
    <citation type="submission" date="2018-02" db="EMBL/GenBank/DDBJ databases">
        <title>Rhizophora mucronata_Transcriptome.</title>
        <authorList>
            <person name="Meera S.P."/>
            <person name="Sreeshan A."/>
            <person name="Augustine A."/>
        </authorList>
    </citation>
    <scope>NUCLEOTIDE SEQUENCE</scope>
    <source>
        <tissue evidence="1">Leaf</tissue>
    </source>
</reference>
<organism evidence="1">
    <name type="scientific">Rhizophora mucronata</name>
    <name type="common">Asiatic mangrove</name>
    <dbReference type="NCBI Taxonomy" id="61149"/>
    <lineage>
        <taxon>Eukaryota</taxon>
        <taxon>Viridiplantae</taxon>
        <taxon>Streptophyta</taxon>
        <taxon>Embryophyta</taxon>
        <taxon>Tracheophyta</taxon>
        <taxon>Spermatophyta</taxon>
        <taxon>Magnoliopsida</taxon>
        <taxon>eudicotyledons</taxon>
        <taxon>Gunneridae</taxon>
        <taxon>Pentapetalae</taxon>
        <taxon>rosids</taxon>
        <taxon>fabids</taxon>
        <taxon>Malpighiales</taxon>
        <taxon>Rhizophoraceae</taxon>
        <taxon>Rhizophora</taxon>
    </lineage>
</organism>
<evidence type="ECO:0000313" key="1">
    <source>
        <dbReference type="EMBL" id="MBX58751.1"/>
    </source>
</evidence>
<accession>A0A2P2PVI3</accession>
<dbReference type="EMBL" id="GGEC01078267">
    <property type="protein sequence ID" value="MBX58751.1"/>
    <property type="molecule type" value="Transcribed_RNA"/>
</dbReference>
<protein>
    <submittedName>
        <fullName evidence="1">Uncharacterized protein</fullName>
    </submittedName>
</protein>
<proteinExistence type="predicted"/>
<sequence length="14" mass="1645">MKGFTMGKINILEY</sequence>